<dbReference type="InterPro" id="IPR019734">
    <property type="entry name" value="TPR_rpt"/>
</dbReference>
<proteinExistence type="predicted"/>
<dbReference type="Gene3D" id="1.25.40.10">
    <property type="entry name" value="Tetratricopeptide repeat domain"/>
    <property type="match status" value="1"/>
</dbReference>
<accession>A0ABV6I8U7</accession>
<keyword evidence="2" id="KW-1185">Reference proteome</keyword>
<evidence type="ECO:0008006" key="3">
    <source>
        <dbReference type="Google" id="ProtNLM"/>
    </source>
</evidence>
<evidence type="ECO:0000313" key="1">
    <source>
        <dbReference type="EMBL" id="MFC0342412.1"/>
    </source>
</evidence>
<organism evidence="1 2">
    <name type="scientific">Paracoccus niistensis</name>
    <dbReference type="NCBI Taxonomy" id="632935"/>
    <lineage>
        <taxon>Bacteria</taxon>
        <taxon>Pseudomonadati</taxon>
        <taxon>Pseudomonadota</taxon>
        <taxon>Alphaproteobacteria</taxon>
        <taxon>Rhodobacterales</taxon>
        <taxon>Paracoccaceae</taxon>
        <taxon>Paracoccus</taxon>
    </lineage>
</organism>
<protein>
    <recommendedName>
        <fullName evidence="3">Orc1-like AAA ATPase domain-containing protein</fullName>
    </recommendedName>
</protein>
<dbReference type="EMBL" id="JBHLWE010000051">
    <property type="protein sequence ID" value="MFC0342412.1"/>
    <property type="molecule type" value="Genomic_DNA"/>
</dbReference>
<dbReference type="SMART" id="SM00028">
    <property type="entry name" value="TPR"/>
    <property type="match status" value="4"/>
</dbReference>
<reference evidence="1 2" key="1">
    <citation type="submission" date="2024-09" db="EMBL/GenBank/DDBJ databases">
        <authorList>
            <person name="Sun Q."/>
            <person name="Mori K."/>
        </authorList>
    </citation>
    <scope>NUCLEOTIDE SEQUENCE [LARGE SCALE GENOMIC DNA]</scope>
    <source>
        <strain evidence="1 2">KCTC 22789</strain>
    </source>
</reference>
<evidence type="ECO:0000313" key="2">
    <source>
        <dbReference type="Proteomes" id="UP001589799"/>
    </source>
</evidence>
<dbReference type="Proteomes" id="UP001589799">
    <property type="component" value="Unassembled WGS sequence"/>
</dbReference>
<sequence length="1182" mass="128730">MQVELSFIGRKDELKFLHGAYRKAVEDGPIVCTILAESGFGKTRLAQEFYRDLVAQYAPQTGRSYWPPALQREKYNLTLNPDLADIAIPTGTEETQAMPFLWWGLRLAPIGQRNSGSLGNALPAALPALEAHMGHYDRAMSAKDVRQKRLWGDKSTLVDTGISLLDTGVSLVADATTLGIPGLLRSAAVRVQAHRKAGRELNELAELSIEPVATAARGRDALSERVIELLAALCRPSLPEMPVVPVVLLVDDVQWLGEDLGVVSFLGALLLRARAEKWPLLLIQTSWEREWNVSLAAGQMPGALHRPESDLVLPLGPLAGLDALIPAQFGGLTAEQQQAIAAKAEGMPRFLDEMLAWLRQQPRCFEQRALDGQLTAAGLKALLGRSFSGFVSERLQETPKEVREALGIASTQGRAFSPLLVERVGALLALNGVKQGLLAGENPYGFVIGAEGGERAEFRLQAYLEAAREDLENLADVTEIETAFFAALAELADHVAQAGVYELDLMIYPPPADGFDPLGWAPRQLAAAAERIRRAVSLRDTLTAGKVGAHLSGLLAAADYRAEVMRPAHLRDLLIVLRQAHDWSGASPRLGYLLADMLKLAEDSAMGDDLAQLRNGPVMVAIYNLLAANTAELEGEGAAAAWRARARALSRALSVALPELAIARRYHAHQLVKSGENFRLRGNLDAARCDLEEAVSVLSALAQAEPTALHRRELLAATAELNGVIGEQDGEGEEVLLALREAEVDSARSLYHDDPSAKSRRSLALALMRLGDTVEAQKGIRAAAELRRQEYALLDEAPASEGDLGARNDRALAQLRLALLAEAEGETARALAIYEEVAEFQREHRRLAAAPNSALDLSYTLRKLAEMHKATGAARTALTLLKEDVASLEALASSMDAVELRHRFADATMKLAVALSDTGEADAAEQHFVKAIAALEDLIAGDESPQLRFDFAQVMILRGRLALKRGDLEDAEVWTNEACHYAGALVTECVDAAADSTMYCHELFLAALSQQQAIQHRAKNPQRVLQILQQKLMVLAQLEQHDSARWLVELALNVTECAGVAGELYPPEEAIGQFDLAIAIMSAVPAGKRSRKFTQTFVRLLYRASQLMEQLSDPSYDRMFDRLEQAQQLLRGIMAAPLERSDVLELLTILDKMRSVAETCDDDDTAQSLWQDILALQAHLPS</sequence>
<gene>
    <name evidence="1" type="ORF">ACFFII_16765</name>
</gene>
<comment type="caution">
    <text evidence="1">The sequence shown here is derived from an EMBL/GenBank/DDBJ whole genome shotgun (WGS) entry which is preliminary data.</text>
</comment>
<dbReference type="RefSeq" id="WP_377700020.1">
    <property type="nucleotide sequence ID" value="NZ_JBHLWE010000051.1"/>
</dbReference>
<dbReference type="SUPFAM" id="SSF48452">
    <property type="entry name" value="TPR-like"/>
    <property type="match status" value="2"/>
</dbReference>
<name>A0ABV6I8U7_9RHOB</name>
<dbReference type="InterPro" id="IPR011990">
    <property type="entry name" value="TPR-like_helical_dom_sf"/>
</dbReference>